<protein>
    <submittedName>
        <fullName evidence="1">Uncharacterized protein</fullName>
    </submittedName>
</protein>
<evidence type="ECO:0000313" key="2">
    <source>
        <dbReference type="Proteomes" id="UP000719412"/>
    </source>
</evidence>
<keyword evidence="2" id="KW-1185">Reference proteome</keyword>
<evidence type="ECO:0000313" key="1">
    <source>
        <dbReference type="EMBL" id="KAH0816423.1"/>
    </source>
</evidence>
<organism evidence="1 2">
    <name type="scientific">Tenebrio molitor</name>
    <name type="common">Yellow mealworm beetle</name>
    <dbReference type="NCBI Taxonomy" id="7067"/>
    <lineage>
        <taxon>Eukaryota</taxon>
        <taxon>Metazoa</taxon>
        <taxon>Ecdysozoa</taxon>
        <taxon>Arthropoda</taxon>
        <taxon>Hexapoda</taxon>
        <taxon>Insecta</taxon>
        <taxon>Pterygota</taxon>
        <taxon>Neoptera</taxon>
        <taxon>Endopterygota</taxon>
        <taxon>Coleoptera</taxon>
        <taxon>Polyphaga</taxon>
        <taxon>Cucujiformia</taxon>
        <taxon>Tenebrionidae</taxon>
        <taxon>Tenebrio</taxon>
    </lineage>
</organism>
<dbReference type="EMBL" id="JABDTM020021571">
    <property type="protein sequence ID" value="KAH0816423.1"/>
    <property type="molecule type" value="Genomic_DNA"/>
</dbReference>
<comment type="caution">
    <text evidence="1">The sequence shown here is derived from an EMBL/GenBank/DDBJ whole genome shotgun (WGS) entry which is preliminary data.</text>
</comment>
<accession>A0A8J6HMS3</accession>
<dbReference type="AlphaFoldDB" id="A0A8J6HMS3"/>
<proteinExistence type="predicted"/>
<gene>
    <name evidence="1" type="ORF">GEV33_006368</name>
</gene>
<name>A0A8J6HMS3_TENMO</name>
<reference evidence="1" key="2">
    <citation type="submission" date="2021-08" db="EMBL/GenBank/DDBJ databases">
        <authorList>
            <person name="Eriksson T."/>
        </authorList>
    </citation>
    <scope>NUCLEOTIDE SEQUENCE</scope>
    <source>
        <strain evidence="1">Stoneville</strain>
        <tissue evidence="1">Whole head</tissue>
    </source>
</reference>
<sequence>MIIILCFYKKPTDHFYDLQRHVLFEILYGEAIKARSPTKTVNDILRRAINSAHVADQPFRPSGDIFTRTASNNFATNNFADAVMPIREDGEDTTRMDKGLRKQQIICRIKNNQKKYSFFELILPRVCDDNNPAFPLDVLWIFCEEEDADASRRDRWIDTGCRHVARVRIEFYKPRSNKPDKDKTVKK</sequence>
<dbReference type="Proteomes" id="UP000719412">
    <property type="component" value="Unassembled WGS sequence"/>
</dbReference>
<reference evidence="1" key="1">
    <citation type="journal article" date="2020" name="J Insects Food Feed">
        <title>The yellow mealworm (Tenebrio molitor) genome: a resource for the emerging insects as food and feed industry.</title>
        <authorList>
            <person name="Eriksson T."/>
            <person name="Andere A."/>
            <person name="Kelstrup H."/>
            <person name="Emery V."/>
            <person name="Picard C."/>
        </authorList>
    </citation>
    <scope>NUCLEOTIDE SEQUENCE</scope>
    <source>
        <strain evidence="1">Stoneville</strain>
        <tissue evidence="1">Whole head</tissue>
    </source>
</reference>